<organism evidence="7 8">
    <name type="scientific">Moniliophthora roreri (strain MCA 2997)</name>
    <name type="common">Cocoa frosty pod rot fungus</name>
    <name type="synonym">Crinipellis roreri</name>
    <dbReference type="NCBI Taxonomy" id="1381753"/>
    <lineage>
        <taxon>Eukaryota</taxon>
        <taxon>Fungi</taxon>
        <taxon>Dikarya</taxon>
        <taxon>Basidiomycota</taxon>
        <taxon>Agaricomycotina</taxon>
        <taxon>Agaricomycetes</taxon>
        <taxon>Agaricomycetidae</taxon>
        <taxon>Agaricales</taxon>
        <taxon>Marasmiineae</taxon>
        <taxon>Marasmiaceae</taxon>
        <taxon>Moniliophthora</taxon>
    </lineage>
</organism>
<dbReference type="HOGENOM" id="CLU_012923_4_1_1"/>
<dbReference type="STRING" id="1381753.V2XB07"/>
<evidence type="ECO:0000313" key="8">
    <source>
        <dbReference type="Proteomes" id="UP000017559"/>
    </source>
</evidence>
<accession>V2XB07</accession>
<dbReference type="SMART" id="SM01417">
    <property type="entry name" value="Solute_trans_a"/>
    <property type="match status" value="1"/>
</dbReference>
<dbReference type="Proteomes" id="UP000017559">
    <property type="component" value="Unassembled WGS sequence"/>
</dbReference>
<gene>
    <name evidence="7" type="ORF">Moror_7169</name>
</gene>
<dbReference type="PANTHER" id="PTHR23423">
    <property type="entry name" value="ORGANIC SOLUTE TRANSPORTER-RELATED"/>
    <property type="match status" value="1"/>
</dbReference>
<feature type="compositionally biased region" description="Polar residues" evidence="5">
    <location>
        <begin position="554"/>
        <end position="565"/>
    </location>
</feature>
<protein>
    <submittedName>
        <fullName evidence="7">Duf300 domain protein</fullName>
    </submittedName>
</protein>
<dbReference type="KEGG" id="mrr:Moror_7169"/>
<feature type="transmembrane region" description="Helical" evidence="6">
    <location>
        <begin position="87"/>
        <end position="105"/>
    </location>
</feature>
<feature type="transmembrane region" description="Helical" evidence="6">
    <location>
        <begin position="226"/>
        <end position="246"/>
    </location>
</feature>
<keyword evidence="4 6" id="KW-0472">Membrane</keyword>
<dbReference type="GO" id="GO:0016020">
    <property type="term" value="C:membrane"/>
    <property type="evidence" value="ECO:0007669"/>
    <property type="project" value="UniProtKB-SubCell"/>
</dbReference>
<feature type="transmembrane region" description="Helical" evidence="6">
    <location>
        <begin position="258"/>
        <end position="282"/>
    </location>
</feature>
<name>V2XB07_MONRO</name>
<dbReference type="AlphaFoldDB" id="V2XB07"/>
<evidence type="ECO:0000256" key="1">
    <source>
        <dbReference type="ARBA" id="ARBA00004141"/>
    </source>
</evidence>
<feature type="compositionally biased region" description="Basic and acidic residues" evidence="5">
    <location>
        <begin position="519"/>
        <end position="539"/>
    </location>
</feature>
<comment type="subcellular location">
    <subcellularLocation>
        <location evidence="1">Membrane</location>
        <topology evidence="1">Multi-pass membrane protein</topology>
    </subcellularLocation>
</comment>
<evidence type="ECO:0000256" key="5">
    <source>
        <dbReference type="SAM" id="MobiDB-lite"/>
    </source>
</evidence>
<proteinExistence type="predicted"/>
<dbReference type="EMBL" id="AWSO01000050">
    <property type="protein sequence ID" value="ESK96383.1"/>
    <property type="molecule type" value="Genomic_DNA"/>
</dbReference>
<feature type="region of interest" description="Disordered" evidence="5">
    <location>
        <begin position="508"/>
        <end position="680"/>
    </location>
</feature>
<feature type="transmembrane region" description="Helical" evidence="6">
    <location>
        <begin position="54"/>
        <end position="81"/>
    </location>
</feature>
<comment type="caution">
    <text evidence="7">The sequence shown here is derived from an EMBL/GenBank/DDBJ whole genome shotgun (WGS) entry which is preliminary data.</text>
</comment>
<feature type="compositionally biased region" description="Acidic residues" evidence="5">
    <location>
        <begin position="722"/>
        <end position="733"/>
    </location>
</feature>
<feature type="transmembrane region" description="Helical" evidence="6">
    <location>
        <begin position="181"/>
        <end position="205"/>
    </location>
</feature>
<evidence type="ECO:0000256" key="3">
    <source>
        <dbReference type="ARBA" id="ARBA00022989"/>
    </source>
</evidence>
<evidence type="ECO:0000256" key="2">
    <source>
        <dbReference type="ARBA" id="ARBA00022692"/>
    </source>
</evidence>
<dbReference type="InterPro" id="IPR005178">
    <property type="entry name" value="Ostalpha/TMEM184C"/>
</dbReference>
<sequence>MSTTGAGDSGVGSRLPVSVLILSGVSTAIAVTISATSIWLQLKNYRKPALQRMVVRIMVMVPLYAVSSFIALFSLRAAFFIDAVRDIYEAFVIYCFFTLLTSYLGGQRSLLILLHGRPPKDPPLPINFIMREIDVSDPYTFLFLKRGILQYVQLKPFLAIATMILKALNKYNEGDLRANSGYLYISIIYNFSICLSLYCLAMFWICVSTDLKPFRPVPKFLCVKGILFFSFWQSIGISILVAAGVITKLGPYTDNEYISLGLTDTLICIEMPFFAIAHLFAFSHTDFIDRDKHYIARMPISYAFRDAFGYVDVLEDTKATLRGQGIDYREFEPSEGFIHQGLGRDRRIRAGLRYSKGGKRKYWLPQMGVAQPPGQVERGVNRVITKIAGRDQAEEVHAPLLQDEAEDVYHNAPDLRDSDARLEDVWAAQHAQDDFRLPFGDLDNDDEDLFEHSKKYVFGDYNYPVIDVSTEDARHEMWAEEERVLRDEQSAWFQGKGLLRERPAWEGYGAVGTSKPRRVYQEQEHKDERVIDHDTERAESSSAGMDVKLRWQRRSGSAHSHSPVQRHSPPSASTSRPRSRVNSQAKSPSTPAKSKSPTPLPPDAVDLVVEADSSSSPHSHSRPPLKKIYRRGFVGPDGERGEVEVSGAGSGSGSPDKQQVETGEEVLSAIESQSEGEQVEEVIQDLDQESGVKDVEITTGVDEHGRRQVATTTTPPAYVLGEGEEEEGNPWAS</sequence>
<dbReference type="Pfam" id="PF03619">
    <property type="entry name" value="Solute_trans_a"/>
    <property type="match status" value="1"/>
</dbReference>
<evidence type="ECO:0000256" key="4">
    <source>
        <dbReference type="ARBA" id="ARBA00023136"/>
    </source>
</evidence>
<dbReference type="OrthoDB" id="5348404at2759"/>
<evidence type="ECO:0000256" key="6">
    <source>
        <dbReference type="SAM" id="Phobius"/>
    </source>
</evidence>
<feature type="compositionally biased region" description="Low complexity" evidence="5">
    <location>
        <begin position="585"/>
        <end position="597"/>
    </location>
</feature>
<evidence type="ECO:0000313" key="7">
    <source>
        <dbReference type="EMBL" id="ESK96383.1"/>
    </source>
</evidence>
<reference evidence="7 8" key="1">
    <citation type="journal article" date="2014" name="BMC Genomics">
        <title>Genome and secretome analysis of the hemibiotrophic fungal pathogen, Moniliophthora roreri, which causes frosty pod rot disease of cacao: mechanisms of the biotrophic and necrotrophic phases.</title>
        <authorList>
            <person name="Meinhardt L.W."/>
            <person name="Costa G.G.L."/>
            <person name="Thomazella D.P.T."/>
            <person name="Teixeira P.J.P.L."/>
            <person name="Carazzolle M.F."/>
            <person name="Schuster S.C."/>
            <person name="Carlson J.E."/>
            <person name="Guiltinan M.J."/>
            <person name="Mieczkowski P."/>
            <person name="Farmer A."/>
            <person name="Ramaraj T."/>
            <person name="Crozier J."/>
            <person name="Davis R.E."/>
            <person name="Shao J."/>
            <person name="Melnick R.L."/>
            <person name="Pereira G.A.G."/>
            <person name="Bailey B.A."/>
        </authorList>
    </citation>
    <scope>NUCLEOTIDE SEQUENCE [LARGE SCALE GENOMIC DNA]</scope>
    <source>
        <strain evidence="7 8">MCA 2997</strain>
    </source>
</reference>
<keyword evidence="3 6" id="KW-1133">Transmembrane helix</keyword>
<keyword evidence="8" id="KW-1185">Reference proteome</keyword>
<feature type="compositionally biased region" description="Basic residues" evidence="5">
    <location>
        <begin position="619"/>
        <end position="630"/>
    </location>
</feature>
<feature type="region of interest" description="Disordered" evidence="5">
    <location>
        <begin position="698"/>
        <end position="733"/>
    </location>
</feature>
<feature type="transmembrane region" description="Helical" evidence="6">
    <location>
        <begin position="20"/>
        <end position="42"/>
    </location>
</feature>
<keyword evidence="2 6" id="KW-0812">Transmembrane</keyword>